<name>A0ABT2P726_9GAMM</name>
<dbReference type="InterPro" id="IPR016667">
    <property type="entry name" value="Caps_polysacc_synth_CpsB/CapC"/>
</dbReference>
<keyword evidence="6" id="KW-1185">Reference proteome</keyword>
<dbReference type="PANTHER" id="PTHR39181">
    <property type="entry name" value="TYROSINE-PROTEIN PHOSPHATASE YWQE"/>
    <property type="match status" value="1"/>
</dbReference>
<evidence type="ECO:0000256" key="3">
    <source>
        <dbReference type="ARBA" id="ARBA00022801"/>
    </source>
</evidence>
<evidence type="ECO:0000313" key="5">
    <source>
        <dbReference type="EMBL" id="MCT8987041.1"/>
    </source>
</evidence>
<dbReference type="SUPFAM" id="SSF89550">
    <property type="entry name" value="PHP domain-like"/>
    <property type="match status" value="1"/>
</dbReference>
<organism evidence="5 6">
    <name type="scientific">Shewanella phaeophyticola</name>
    <dbReference type="NCBI Taxonomy" id="2978345"/>
    <lineage>
        <taxon>Bacteria</taxon>
        <taxon>Pseudomonadati</taxon>
        <taxon>Pseudomonadota</taxon>
        <taxon>Gammaproteobacteria</taxon>
        <taxon>Alteromonadales</taxon>
        <taxon>Shewanellaceae</taxon>
        <taxon>Shewanella</taxon>
    </lineage>
</organism>
<comment type="similarity">
    <text evidence="1">Belongs to the metallo-dependent hydrolases superfamily. CpsB/CapC family.</text>
</comment>
<dbReference type="Pfam" id="PF19567">
    <property type="entry name" value="CpsB_CapC"/>
    <property type="match status" value="1"/>
</dbReference>
<dbReference type="RefSeq" id="WP_261733371.1">
    <property type="nucleotide sequence ID" value="NZ_JAODOQ010000001.1"/>
</dbReference>
<dbReference type="PANTHER" id="PTHR39181:SF1">
    <property type="entry name" value="TYROSINE-PROTEIN PHOSPHATASE YWQE"/>
    <property type="match status" value="1"/>
</dbReference>
<comment type="caution">
    <text evidence="5">The sequence shown here is derived from an EMBL/GenBank/DDBJ whole genome shotgun (WGS) entry which is preliminary data.</text>
</comment>
<keyword evidence="3" id="KW-0378">Hydrolase</keyword>
<sequence length="244" mass="27301">MIDLHCHILAGIDDGAKSVDEALTLISLAEKQGVSRMVATPHIHLGIFDNNVQTIDDAFVKLLTALERVEYNIEVRAAAEVRISPEIMLFIEQKKLPFIGRFEDKDVLLLELPSSHIPPGTDKLINWLLVNNVLPMIAHPERNRELQAHPDRITPFIKSGCLLQLTAASIVGDMGPLPQQLSEYYLKQKLYSIVASDCHSLKRRPPKLSLARDTITTLVSDEYAYLLTTETPHTISQSLFDKSS</sequence>
<dbReference type="PIRSF" id="PIRSF016557">
    <property type="entry name" value="Caps_synth_CpsB"/>
    <property type="match status" value="1"/>
</dbReference>
<dbReference type="Proteomes" id="UP001431192">
    <property type="component" value="Unassembled WGS sequence"/>
</dbReference>
<dbReference type="Gene3D" id="3.20.20.140">
    <property type="entry name" value="Metal-dependent hydrolases"/>
    <property type="match status" value="1"/>
</dbReference>
<evidence type="ECO:0000256" key="4">
    <source>
        <dbReference type="ARBA" id="ARBA00051722"/>
    </source>
</evidence>
<dbReference type="EC" id="3.1.3.48" evidence="2"/>
<protein>
    <recommendedName>
        <fullName evidence="2">protein-tyrosine-phosphatase</fullName>
        <ecNumber evidence="2">3.1.3.48</ecNumber>
    </recommendedName>
</protein>
<accession>A0ABT2P726</accession>
<comment type="catalytic activity">
    <reaction evidence="4">
        <text>O-phospho-L-tyrosyl-[protein] + H2O = L-tyrosyl-[protein] + phosphate</text>
        <dbReference type="Rhea" id="RHEA:10684"/>
        <dbReference type="Rhea" id="RHEA-COMP:10136"/>
        <dbReference type="Rhea" id="RHEA-COMP:20101"/>
        <dbReference type="ChEBI" id="CHEBI:15377"/>
        <dbReference type="ChEBI" id="CHEBI:43474"/>
        <dbReference type="ChEBI" id="CHEBI:46858"/>
        <dbReference type="ChEBI" id="CHEBI:61978"/>
        <dbReference type="EC" id="3.1.3.48"/>
    </reaction>
</comment>
<evidence type="ECO:0000256" key="2">
    <source>
        <dbReference type="ARBA" id="ARBA00013064"/>
    </source>
</evidence>
<gene>
    <name evidence="5" type="ORF">N4T56_11895</name>
</gene>
<evidence type="ECO:0000313" key="6">
    <source>
        <dbReference type="Proteomes" id="UP001431192"/>
    </source>
</evidence>
<evidence type="ECO:0000256" key="1">
    <source>
        <dbReference type="ARBA" id="ARBA00005750"/>
    </source>
</evidence>
<reference evidence="5" key="1">
    <citation type="submission" date="2022-09" db="EMBL/GenBank/DDBJ databases">
        <title>Shewanella sp. KJ10-1 sp.nov, isolated from marine algae.</title>
        <authorList>
            <person name="Butt M."/>
            <person name="Lee J.K."/>
            <person name="Kim J.M."/>
            <person name="Choi D.G."/>
        </authorList>
    </citation>
    <scope>NUCLEOTIDE SEQUENCE</scope>
    <source>
        <strain evidence="5">KJ10-1</strain>
    </source>
</reference>
<proteinExistence type="inferred from homology"/>
<dbReference type="InterPro" id="IPR016195">
    <property type="entry name" value="Pol/histidinol_Pase-like"/>
</dbReference>
<dbReference type="EMBL" id="JAODOQ010000001">
    <property type="protein sequence ID" value="MCT8987041.1"/>
    <property type="molecule type" value="Genomic_DNA"/>
</dbReference>